<dbReference type="RefSeq" id="WP_102997082.1">
    <property type="nucleotide sequence ID" value="NZ_CP025938.1"/>
</dbReference>
<dbReference type="AlphaFoldDB" id="A0A2I7SMS7"/>
<protein>
    <submittedName>
        <fullName evidence="1">Uncharacterized protein</fullName>
    </submittedName>
</protein>
<reference evidence="2" key="1">
    <citation type="submission" date="2018-01" db="EMBL/GenBank/DDBJ databases">
        <title>Complete genome of Tamlana sp. UJ94.</title>
        <authorList>
            <person name="Jung J."/>
            <person name="Chung D."/>
            <person name="Bae S.S."/>
            <person name="Baek K."/>
        </authorList>
    </citation>
    <scope>NUCLEOTIDE SEQUENCE [LARGE SCALE GENOMIC DNA]</scope>
    <source>
        <strain evidence="2">UJ94</strain>
    </source>
</reference>
<dbReference type="Pfam" id="PF21857">
    <property type="entry name" value="DUF6913"/>
    <property type="match status" value="1"/>
</dbReference>
<dbReference type="Proteomes" id="UP000236592">
    <property type="component" value="Chromosome"/>
</dbReference>
<name>A0A2I7SMS7_9FLAO</name>
<gene>
    <name evidence="1" type="ORF">C1A40_17990</name>
</gene>
<dbReference type="OrthoDB" id="1430532at2"/>
<evidence type="ECO:0000313" key="2">
    <source>
        <dbReference type="Proteomes" id="UP000236592"/>
    </source>
</evidence>
<dbReference type="EMBL" id="CP025938">
    <property type="protein sequence ID" value="AUS07206.1"/>
    <property type="molecule type" value="Genomic_DNA"/>
</dbReference>
<keyword evidence="2" id="KW-1185">Reference proteome</keyword>
<sequence length="173" mass="20110">MILKVFKEKSIKKRINKLLSERIVKSDNTVAKTLGVLVNVDEFNDLAAFEKLAKDFKIQPINLKIIGFSGDKKNEPHGIDTCYYLEDFSRNGQVKNIELQSFLDEDFDILINYYAEDILELKLLSVLSKAKFKIGTLQLDERINDLIIKIELKDFKVFKTELFKYLTILNKIN</sequence>
<accession>A0A2I7SMS7</accession>
<organism evidence="1 2">
    <name type="scientific">Pseudotamlana carrageenivorans</name>
    <dbReference type="NCBI Taxonomy" id="2069432"/>
    <lineage>
        <taxon>Bacteria</taxon>
        <taxon>Pseudomonadati</taxon>
        <taxon>Bacteroidota</taxon>
        <taxon>Flavobacteriia</taxon>
        <taxon>Flavobacteriales</taxon>
        <taxon>Flavobacteriaceae</taxon>
        <taxon>Pseudotamlana</taxon>
    </lineage>
</organism>
<dbReference type="KEGG" id="taj:C1A40_17990"/>
<proteinExistence type="predicted"/>
<dbReference type="InterPro" id="IPR054207">
    <property type="entry name" value="DUF6913"/>
</dbReference>
<evidence type="ECO:0000313" key="1">
    <source>
        <dbReference type="EMBL" id="AUS07206.1"/>
    </source>
</evidence>